<dbReference type="Pfam" id="PF03358">
    <property type="entry name" value="FMN_red"/>
    <property type="match status" value="1"/>
</dbReference>
<dbReference type="GO" id="GO:0016491">
    <property type="term" value="F:oxidoreductase activity"/>
    <property type="evidence" value="ECO:0007669"/>
    <property type="project" value="InterPro"/>
</dbReference>
<dbReference type="AlphaFoldDB" id="A0A841BRG0"/>
<dbReference type="GO" id="GO:0005829">
    <property type="term" value="C:cytosol"/>
    <property type="evidence" value="ECO:0007669"/>
    <property type="project" value="TreeGrafter"/>
</dbReference>
<protein>
    <submittedName>
        <fullName evidence="2">NAD(P)H-dependent FMN reductase</fullName>
    </submittedName>
</protein>
<dbReference type="PANTHER" id="PTHR30543">
    <property type="entry name" value="CHROMATE REDUCTASE"/>
    <property type="match status" value="1"/>
</dbReference>
<sequence>MTDRPLRILIVGASLRTGSYNVALARLAARRVGETGAEADLVPYAELAVPDYDADAERADGVPPAALAFRDRLRAADALIIAAPEYNHSIPGSLKNLIDWTSRIKPQPFWGGNGMLLSASPSLVGGNRGAWALRVPLEHLGMRVYPEMFSLAQAGQALTPEGEFVDSKLAGRFDTAIEGFLELVEATVRYADLKRRTSG</sequence>
<evidence type="ECO:0000259" key="1">
    <source>
        <dbReference type="Pfam" id="PF03358"/>
    </source>
</evidence>
<dbReference type="InterPro" id="IPR029039">
    <property type="entry name" value="Flavoprotein-like_sf"/>
</dbReference>
<evidence type="ECO:0000313" key="2">
    <source>
        <dbReference type="EMBL" id="MBB5870824.1"/>
    </source>
</evidence>
<name>A0A841BRG0_9ACTN</name>
<proteinExistence type="predicted"/>
<dbReference type="RefSeq" id="WP_184838469.1">
    <property type="nucleotide sequence ID" value="NZ_JACHMN010000002.1"/>
</dbReference>
<dbReference type="SUPFAM" id="SSF52218">
    <property type="entry name" value="Flavoproteins"/>
    <property type="match status" value="1"/>
</dbReference>
<accession>A0A841BRG0</accession>
<gene>
    <name evidence="2" type="ORF">F4553_004203</name>
</gene>
<dbReference type="Gene3D" id="3.40.50.360">
    <property type="match status" value="1"/>
</dbReference>
<dbReference type="PANTHER" id="PTHR30543:SF21">
    <property type="entry name" value="NAD(P)H-DEPENDENT FMN REDUCTASE LOT6"/>
    <property type="match status" value="1"/>
</dbReference>
<dbReference type="Proteomes" id="UP000587527">
    <property type="component" value="Unassembled WGS sequence"/>
</dbReference>
<feature type="domain" description="NADPH-dependent FMN reductase-like" evidence="1">
    <location>
        <begin position="7"/>
        <end position="154"/>
    </location>
</feature>
<dbReference type="InterPro" id="IPR005025">
    <property type="entry name" value="FMN_Rdtase-like_dom"/>
</dbReference>
<evidence type="ECO:0000313" key="3">
    <source>
        <dbReference type="Proteomes" id="UP000587527"/>
    </source>
</evidence>
<keyword evidence="3" id="KW-1185">Reference proteome</keyword>
<reference evidence="2 3" key="1">
    <citation type="submission" date="2020-08" db="EMBL/GenBank/DDBJ databases">
        <title>Sequencing the genomes of 1000 actinobacteria strains.</title>
        <authorList>
            <person name="Klenk H.-P."/>
        </authorList>
    </citation>
    <scope>NUCLEOTIDE SEQUENCE [LARGE SCALE GENOMIC DNA]</scope>
    <source>
        <strain evidence="2 3">DSM 45362</strain>
    </source>
</reference>
<dbReference type="GO" id="GO:0010181">
    <property type="term" value="F:FMN binding"/>
    <property type="evidence" value="ECO:0007669"/>
    <property type="project" value="TreeGrafter"/>
</dbReference>
<comment type="caution">
    <text evidence="2">The sequence shown here is derived from an EMBL/GenBank/DDBJ whole genome shotgun (WGS) entry which is preliminary data.</text>
</comment>
<organism evidence="2 3">
    <name type="scientific">Allocatelliglobosispora scoriae</name>
    <dbReference type="NCBI Taxonomy" id="643052"/>
    <lineage>
        <taxon>Bacteria</taxon>
        <taxon>Bacillati</taxon>
        <taxon>Actinomycetota</taxon>
        <taxon>Actinomycetes</taxon>
        <taxon>Micromonosporales</taxon>
        <taxon>Micromonosporaceae</taxon>
        <taxon>Allocatelliglobosispora</taxon>
    </lineage>
</organism>
<dbReference type="InterPro" id="IPR050712">
    <property type="entry name" value="NAD(P)H-dep_reductase"/>
</dbReference>
<dbReference type="EMBL" id="JACHMN010000002">
    <property type="protein sequence ID" value="MBB5870824.1"/>
    <property type="molecule type" value="Genomic_DNA"/>
</dbReference>